<dbReference type="GO" id="GO:0032259">
    <property type="term" value="P:methylation"/>
    <property type="evidence" value="ECO:0007669"/>
    <property type="project" value="UniProtKB-KW"/>
</dbReference>
<dbReference type="EMBL" id="JARAVY010000001">
    <property type="protein sequence ID" value="MDX2907821.1"/>
    <property type="molecule type" value="Genomic_DNA"/>
</dbReference>
<dbReference type="EC" id="2.1.1.77" evidence="3"/>
<dbReference type="InterPro" id="IPR029063">
    <property type="entry name" value="SAM-dependent_MTases_sf"/>
</dbReference>
<dbReference type="Proteomes" id="UP001271723">
    <property type="component" value="Unassembled WGS sequence"/>
</dbReference>
<keyword evidence="6 12" id="KW-0489">Methyltransferase</keyword>
<keyword evidence="8" id="KW-0949">S-adenosyl-L-methionine</keyword>
<dbReference type="NCBIfam" id="TIGR04188">
    <property type="entry name" value="methyltr_grsp"/>
    <property type="match status" value="1"/>
</dbReference>
<gene>
    <name evidence="12" type="primary">tgmC</name>
    <name evidence="12" type="ORF">PV517_03795</name>
</gene>
<dbReference type="SUPFAM" id="SSF53335">
    <property type="entry name" value="S-adenosyl-L-methionine-dependent methyltransferases"/>
    <property type="match status" value="1"/>
</dbReference>
<evidence type="ECO:0000256" key="3">
    <source>
        <dbReference type="ARBA" id="ARBA00011890"/>
    </source>
</evidence>
<dbReference type="InterPro" id="IPR000682">
    <property type="entry name" value="PCMT"/>
</dbReference>
<evidence type="ECO:0000256" key="11">
    <source>
        <dbReference type="ARBA" id="ARBA00031350"/>
    </source>
</evidence>
<comment type="caution">
    <text evidence="12">The sequence shown here is derived from an EMBL/GenBank/DDBJ whole genome shotgun (WGS) entry which is preliminary data.</text>
</comment>
<reference evidence="12 13" key="1">
    <citation type="journal article" date="2023" name="Microb. Genom.">
        <title>Mesoterricola silvestris gen. nov., sp. nov., Mesoterricola sediminis sp. nov., Geothrix oryzae sp. nov., Geothrix edaphica sp. nov., Geothrix rubra sp. nov., and Geothrix limicola sp. nov., six novel members of Acidobacteriota isolated from soils.</title>
        <authorList>
            <person name="Weisberg A.J."/>
            <person name="Pearce E."/>
            <person name="Kramer C.G."/>
            <person name="Chang J.H."/>
            <person name="Clarke C.R."/>
        </authorList>
    </citation>
    <scope>NUCLEOTIDE SEQUENCE [LARGE SCALE GENOMIC DNA]</scope>
    <source>
        <strain evidence="12 13">NRRL_B-2795</strain>
    </source>
</reference>
<proteinExistence type="inferred from homology"/>
<dbReference type="PANTHER" id="PTHR11579:SF0">
    <property type="entry name" value="PROTEIN-L-ISOASPARTATE(D-ASPARTATE) O-METHYLTRANSFERASE"/>
    <property type="match status" value="1"/>
</dbReference>
<protein>
    <recommendedName>
        <fullName evidence="4">Protein-L-isoaspartate O-methyltransferase</fullName>
        <ecNumber evidence="3">2.1.1.77</ecNumber>
    </recommendedName>
    <alternativeName>
        <fullName evidence="11">L-isoaspartyl protein carboxyl methyltransferase</fullName>
    </alternativeName>
    <alternativeName>
        <fullName evidence="9">Protein L-isoaspartyl methyltransferase</fullName>
    </alternativeName>
    <alternativeName>
        <fullName evidence="10">Protein-beta-aspartate methyltransferase</fullName>
    </alternativeName>
</protein>
<evidence type="ECO:0000313" key="13">
    <source>
        <dbReference type="Proteomes" id="UP001271723"/>
    </source>
</evidence>
<dbReference type="Gene3D" id="3.40.50.150">
    <property type="entry name" value="Vaccinia Virus protein VP39"/>
    <property type="match status" value="1"/>
</dbReference>
<evidence type="ECO:0000256" key="5">
    <source>
        <dbReference type="ARBA" id="ARBA00022490"/>
    </source>
</evidence>
<evidence type="ECO:0000256" key="9">
    <source>
        <dbReference type="ARBA" id="ARBA00030757"/>
    </source>
</evidence>
<dbReference type="Pfam" id="PF01135">
    <property type="entry name" value="PCMT"/>
    <property type="match status" value="1"/>
</dbReference>
<keyword evidence="5" id="KW-0963">Cytoplasm</keyword>
<comment type="subcellular location">
    <subcellularLocation>
        <location evidence="1">Cytoplasm</location>
    </subcellularLocation>
</comment>
<evidence type="ECO:0000256" key="1">
    <source>
        <dbReference type="ARBA" id="ARBA00004496"/>
    </source>
</evidence>
<evidence type="ECO:0000256" key="4">
    <source>
        <dbReference type="ARBA" id="ARBA00013346"/>
    </source>
</evidence>
<dbReference type="PANTHER" id="PTHR11579">
    <property type="entry name" value="PROTEIN-L-ISOASPARTATE O-METHYLTRANSFERASE"/>
    <property type="match status" value="1"/>
</dbReference>
<name>A0ABU4KWQ9_9ACTN</name>
<keyword evidence="7" id="KW-0808">Transferase</keyword>
<dbReference type="RefSeq" id="WP_267298924.1">
    <property type="nucleotide sequence ID" value="NZ_JAGJBZ010000001.1"/>
</dbReference>
<dbReference type="InterPro" id="IPR026448">
    <property type="entry name" value="Methyltr_grasp"/>
</dbReference>
<keyword evidence="13" id="KW-1185">Reference proteome</keyword>
<dbReference type="GO" id="GO:0008168">
    <property type="term" value="F:methyltransferase activity"/>
    <property type="evidence" value="ECO:0007669"/>
    <property type="project" value="UniProtKB-KW"/>
</dbReference>
<sequence length="376" mass="40653">MTDDRNLRLALAERLVRGGHVRTAPWRAAVEAVPRHEFLRGGFFERADGPGPTAWQPVLPDDPRWLDRCYDDESLVTQIAGAIAPRDIRGEILREPTSSSTLPGLVVRMLEDLQVEDGHSVLEIGTGTGYSTGLLCHRLGDDLVTSVEVDPEVSARARVALGHAGYAPFLVVGDGLAGHPEDAPYDRVIAMCGVTELPYAWVEQTRPGGIILATLGGWLHSSELARLTVGEDGTACGRLLDGHVSFMIARPQLPPPLGLLPDLDDGDDERPTSLAVDCLDDWSTRFVAQFAAPHAQRLSIDRDGHTEHLLVDVDAGSWAALSLDGGKWTVRQGGAARLWDDIEAAVTRWRADGAPGLDRFEVTVTPAGQTVTWPRG</sequence>
<evidence type="ECO:0000256" key="8">
    <source>
        <dbReference type="ARBA" id="ARBA00022691"/>
    </source>
</evidence>
<evidence type="ECO:0000313" key="12">
    <source>
        <dbReference type="EMBL" id="MDX2907821.1"/>
    </source>
</evidence>
<evidence type="ECO:0000256" key="10">
    <source>
        <dbReference type="ARBA" id="ARBA00031323"/>
    </source>
</evidence>
<comment type="similarity">
    <text evidence="2">Belongs to the methyltransferase superfamily. L-isoaspartyl/D-aspartyl protein methyltransferase family.</text>
</comment>
<accession>A0ABU4KWQ9</accession>
<evidence type="ECO:0000256" key="2">
    <source>
        <dbReference type="ARBA" id="ARBA00005369"/>
    </source>
</evidence>
<evidence type="ECO:0000256" key="6">
    <source>
        <dbReference type="ARBA" id="ARBA00022603"/>
    </source>
</evidence>
<dbReference type="CDD" id="cd02440">
    <property type="entry name" value="AdoMet_MTases"/>
    <property type="match status" value="1"/>
</dbReference>
<organism evidence="12 13">
    <name type="scientific">Streptomyces griseiscabiei</name>
    <dbReference type="NCBI Taxonomy" id="2993540"/>
    <lineage>
        <taxon>Bacteria</taxon>
        <taxon>Bacillati</taxon>
        <taxon>Actinomycetota</taxon>
        <taxon>Actinomycetes</taxon>
        <taxon>Kitasatosporales</taxon>
        <taxon>Streptomycetaceae</taxon>
        <taxon>Streptomyces</taxon>
    </lineage>
</organism>
<evidence type="ECO:0000256" key="7">
    <source>
        <dbReference type="ARBA" id="ARBA00022679"/>
    </source>
</evidence>